<dbReference type="InterPro" id="IPR049945">
    <property type="entry name" value="AAA_22"/>
</dbReference>
<evidence type="ECO:0000256" key="2">
    <source>
        <dbReference type="ARBA" id="ARBA00023125"/>
    </source>
</evidence>
<dbReference type="PANTHER" id="PTHR47691:SF3">
    <property type="entry name" value="HTH-TYPE TRANSCRIPTIONAL REGULATOR RV0890C-RELATED"/>
    <property type="match status" value="1"/>
</dbReference>
<dbReference type="InterPro" id="IPR005158">
    <property type="entry name" value="BTAD"/>
</dbReference>
<dbReference type="InterPro" id="IPR016032">
    <property type="entry name" value="Sig_transdc_resp-reg_C-effctor"/>
</dbReference>
<organism evidence="5 6">
    <name type="scientific">Herbiconiux moechotypicola</name>
    <dbReference type="NCBI Taxonomy" id="637393"/>
    <lineage>
        <taxon>Bacteria</taxon>
        <taxon>Bacillati</taxon>
        <taxon>Actinomycetota</taxon>
        <taxon>Actinomycetes</taxon>
        <taxon>Micrococcales</taxon>
        <taxon>Microbacteriaceae</taxon>
        <taxon>Herbiconiux</taxon>
    </lineage>
</organism>
<dbReference type="Pfam" id="PF13401">
    <property type="entry name" value="AAA_22"/>
    <property type="match status" value="1"/>
</dbReference>
<dbReference type="SUPFAM" id="SSF52540">
    <property type="entry name" value="P-loop containing nucleoside triphosphate hydrolases"/>
    <property type="match status" value="1"/>
</dbReference>
<keyword evidence="2" id="KW-0238">DNA-binding</keyword>
<keyword evidence="6" id="KW-1185">Reference proteome</keyword>
<accession>A0ABN3DVV9</accession>
<dbReference type="InterPro" id="IPR027417">
    <property type="entry name" value="P-loop_NTPase"/>
</dbReference>
<comment type="caution">
    <text evidence="5">The sequence shown here is derived from an EMBL/GenBank/DDBJ whole genome shotgun (WGS) entry which is preliminary data.</text>
</comment>
<protein>
    <submittedName>
        <fullName evidence="5">BTAD domain-containing putative transcriptional regulator</fullName>
    </submittedName>
</protein>
<dbReference type="PANTHER" id="PTHR47691">
    <property type="entry name" value="REGULATOR-RELATED"/>
    <property type="match status" value="1"/>
</dbReference>
<name>A0ABN3DVV9_9MICO</name>
<sequence length="1110" mass="117285">MPDAGAPDTLSRPPLVRMLGPVQVRTAAGELVEPSGARSKALLVALALAAPATVGVPALVDDIWGDDAPRGAKAALQALVSRVRAAAGDGVVESTPSGYRLGSDGSDLARAERAVVETAAALDRDDAETAAALASGALELWRGEAGAEFDDELGRALRERAAAAEHALAVTAAEAALRLGRPAVTAARRAASGAPFDDRAHLLLMRALDEQGRPTEALAVFAEFRERVQDAFGSSPSLPLQELNLDLLQREATSLAATALALTAASTPVVVRGVRAAPNELLGRDHDITALEALLERSRVTTVLGAGGLGKTRVAQELAARATRRTLPGGSRRFDAVYVVELAGVRAGDDLVFALGSALGIREAATSSRLADHLVRADLRTRILNRLGEGRTLLVLDNCEHIVDAAAEWCSELTSELPELVVLTTSRTPLAIAAERVYPLPPLGRPAGSDDPHDLLDDPAVRLFVDRATAARPGALLPLETVARLCERLDGLPLAIELAAARIRSLGVDEVERRLSNRFVLLSGGDRSAPERHRTLLAVIEWSWNLLGTAEQRALVRCSEFADGFTLDGAASVLGGEADAVADLLDTLVAQSLLVVAEGRSGVRFRMLETVREFGRDRLRAAGESGEVQEALFVWADAFAAHHIARSDGAEQVAAFAAIAADEENLIDVLRRAIDAARPDVVVAVYALLAHYWALRSAHGEVMAFGRAVFGAVTAYRPEDDGDDEKTAQLAVGLVFTVAHMMIVDLRFAVRPLSRLRALAAVWTASDPRLATMVDVVLSARTERSLHAAVQRAIDSPDPRSALLGNLVGSIAAENEGRRDDAIALARAAVRMADALGDTWGTAMGGQMLGALYSQAGEPRLALEWAGGSREGLVALGADGDLRQLEWVIATNQIAVGDLDEARAVFERLTVSSGEVDDGIEVSSIGLAGLAEVYRAAGQVAEARAVYQRAADTFSAPRMRSSPWYRMVLSATLAALVLDGTGTAGERLRLARRLRARTLASLRGPSRGYTDRPVLGSSIVGLAVWAAECAPSIPVAVPLELLALAEAMASRQDTPALHLPPLFERFARAVHPETVAAARAAAAALPHDDQPERVAALLRTPGPWSWGWTG</sequence>
<dbReference type="Pfam" id="PF25872">
    <property type="entry name" value="HTH_77"/>
    <property type="match status" value="1"/>
</dbReference>
<dbReference type="Gene3D" id="1.25.40.10">
    <property type="entry name" value="Tetratricopeptide repeat domain"/>
    <property type="match status" value="2"/>
</dbReference>
<dbReference type="Pfam" id="PF03704">
    <property type="entry name" value="BTAD"/>
    <property type="match status" value="1"/>
</dbReference>
<feature type="domain" description="OmpR/PhoB-type" evidence="3">
    <location>
        <begin position="29"/>
        <end position="101"/>
    </location>
</feature>
<dbReference type="SMART" id="SM00862">
    <property type="entry name" value="Trans_reg_C"/>
    <property type="match status" value="1"/>
</dbReference>
<dbReference type="SUPFAM" id="SSF48452">
    <property type="entry name" value="TPR-like"/>
    <property type="match status" value="2"/>
</dbReference>
<evidence type="ECO:0000313" key="6">
    <source>
        <dbReference type="Proteomes" id="UP001500929"/>
    </source>
</evidence>
<comment type="similarity">
    <text evidence="1">Belongs to the AfsR/DnrI/RedD regulatory family.</text>
</comment>
<evidence type="ECO:0000259" key="3">
    <source>
        <dbReference type="SMART" id="SM00862"/>
    </source>
</evidence>
<evidence type="ECO:0000256" key="1">
    <source>
        <dbReference type="ARBA" id="ARBA00005820"/>
    </source>
</evidence>
<dbReference type="Gene3D" id="3.40.50.300">
    <property type="entry name" value="P-loop containing nucleotide triphosphate hydrolases"/>
    <property type="match status" value="1"/>
</dbReference>
<reference evidence="5 6" key="1">
    <citation type="journal article" date="2019" name="Int. J. Syst. Evol. Microbiol.">
        <title>The Global Catalogue of Microorganisms (GCM) 10K type strain sequencing project: providing services to taxonomists for standard genome sequencing and annotation.</title>
        <authorList>
            <consortium name="The Broad Institute Genomics Platform"/>
            <consortium name="The Broad Institute Genome Sequencing Center for Infectious Disease"/>
            <person name="Wu L."/>
            <person name="Ma J."/>
        </authorList>
    </citation>
    <scope>NUCLEOTIDE SEQUENCE [LARGE SCALE GENOMIC DNA]</scope>
    <source>
        <strain evidence="5 6">JCM 16117</strain>
    </source>
</reference>
<dbReference type="SMART" id="SM01043">
    <property type="entry name" value="BTAD"/>
    <property type="match status" value="1"/>
</dbReference>
<dbReference type="InterPro" id="IPR036388">
    <property type="entry name" value="WH-like_DNA-bd_sf"/>
</dbReference>
<proteinExistence type="inferred from homology"/>
<evidence type="ECO:0000259" key="4">
    <source>
        <dbReference type="SMART" id="SM01043"/>
    </source>
</evidence>
<dbReference type="InterPro" id="IPR001867">
    <property type="entry name" value="OmpR/PhoB-type_DNA-bd"/>
</dbReference>
<dbReference type="Gene3D" id="1.10.10.10">
    <property type="entry name" value="Winged helix-like DNA-binding domain superfamily/Winged helix DNA-binding domain"/>
    <property type="match status" value="1"/>
</dbReference>
<feature type="domain" description="Bacterial transcriptional activator" evidence="4">
    <location>
        <begin position="106"/>
        <end position="248"/>
    </location>
</feature>
<evidence type="ECO:0000313" key="5">
    <source>
        <dbReference type="EMBL" id="GAA2242874.1"/>
    </source>
</evidence>
<dbReference type="InterPro" id="IPR058852">
    <property type="entry name" value="HTH_77"/>
</dbReference>
<gene>
    <name evidence="5" type="ORF">GCM10009851_30210</name>
</gene>
<dbReference type="EMBL" id="BAAAQY010000009">
    <property type="protein sequence ID" value="GAA2242874.1"/>
    <property type="molecule type" value="Genomic_DNA"/>
</dbReference>
<dbReference type="Proteomes" id="UP001500929">
    <property type="component" value="Unassembled WGS sequence"/>
</dbReference>
<dbReference type="InterPro" id="IPR011990">
    <property type="entry name" value="TPR-like_helical_dom_sf"/>
</dbReference>
<dbReference type="SUPFAM" id="SSF46894">
    <property type="entry name" value="C-terminal effector domain of the bipartite response regulators"/>
    <property type="match status" value="1"/>
</dbReference>
<dbReference type="PRINTS" id="PR00364">
    <property type="entry name" value="DISEASERSIST"/>
</dbReference>